<evidence type="ECO:0000256" key="18">
    <source>
        <dbReference type="ARBA" id="ARBA00047899"/>
    </source>
</evidence>
<keyword evidence="11 20" id="KW-0547">Nucleotide-binding</keyword>
<dbReference type="Gene3D" id="3.80.10.10">
    <property type="entry name" value="Ribonuclease Inhibitor"/>
    <property type="match status" value="2"/>
</dbReference>
<feature type="transmembrane region" description="Helical" evidence="21">
    <location>
        <begin position="448"/>
        <end position="470"/>
    </location>
</feature>
<evidence type="ECO:0000256" key="2">
    <source>
        <dbReference type="ARBA" id="ARBA00012513"/>
    </source>
</evidence>
<dbReference type="Gene3D" id="1.10.510.10">
    <property type="entry name" value="Transferase(Phosphotransferase) domain 1"/>
    <property type="match status" value="1"/>
</dbReference>
<keyword evidence="13 20" id="KW-0067">ATP-binding</keyword>
<evidence type="ECO:0000256" key="6">
    <source>
        <dbReference type="ARBA" id="ARBA00022614"/>
    </source>
</evidence>
<keyword evidence="17" id="KW-0325">Glycoprotein</keyword>
<dbReference type="InterPro" id="IPR003591">
    <property type="entry name" value="Leu-rich_rpt_typical-subtyp"/>
</dbReference>
<evidence type="ECO:0000256" key="12">
    <source>
        <dbReference type="ARBA" id="ARBA00022777"/>
    </source>
</evidence>
<dbReference type="PROSITE" id="PS00107">
    <property type="entry name" value="PROTEIN_KINASE_ATP"/>
    <property type="match status" value="1"/>
</dbReference>
<dbReference type="GO" id="GO:0005524">
    <property type="term" value="F:ATP binding"/>
    <property type="evidence" value="ECO:0007669"/>
    <property type="project" value="UniProtKB-UniRule"/>
</dbReference>
<dbReference type="SMART" id="SM00369">
    <property type="entry name" value="LRR_TYP"/>
    <property type="match status" value="7"/>
</dbReference>
<dbReference type="GO" id="GO:0005886">
    <property type="term" value="C:plasma membrane"/>
    <property type="evidence" value="ECO:0007669"/>
    <property type="project" value="UniProtKB-SubCell"/>
</dbReference>
<evidence type="ECO:0000256" key="20">
    <source>
        <dbReference type="PROSITE-ProRule" id="PRU10141"/>
    </source>
</evidence>
<reference evidence="23" key="1">
    <citation type="submission" date="2023-05" db="EMBL/GenBank/DDBJ databases">
        <authorList>
            <person name="Huff M."/>
        </authorList>
    </citation>
    <scope>NUCLEOTIDE SEQUENCE</scope>
</reference>
<evidence type="ECO:0000256" key="21">
    <source>
        <dbReference type="SAM" id="Phobius"/>
    </source>
</evidence>
<name>A0AAD2AJG4_9LAMI</name>
<dbReference type="GO" id="GO:0051707">
    <property type="term" value="P:response to other organism"/>
    <property type="evidence" value="ECO:0007669"/>
    <property type="project" value="UniProtKB-ARBA"/>
</dbReference>
<dbReference type="PANTHER" id="PTHR27008:SF585">
    <property type="entry name" value="PROTEIN KINASE DOMAIN-CONTAINING PROTEIN"/>
    <property type="match status" value="1"/>
</dbReference>
<evidence type="ECO:0000313" key="24">
    <source>
        <dbReference type="Proteomes" id="UP000834106"/>
    </source>
</evidence>
<dbReference type="FunFam" id="3.80.10.10:FF:000095">
    <property type="entry name" value="LRR receptor-like serine/threonine-protein kinase GSO1"/>
    <property type="match status" value="1"/>
</dbReference>
<dbReference type="EMBL" id="OU503057">
    <property type="protein sequence ID" value="CAI9786690.1"/>
    <property type="molecule type" value="Genomic_DNA"/>
</dbReference>
<comment type="subcellular location">
    <subcellularLocation>
        <location evidence="1">Cell membrane</location>
        <topology evidence="1">Single-pass membrane protein</topology>
    </subcellularLocation>
</comment>
<dbReference type="PROSITE" id="PS00108">
    <property type="entry name" value="PROTEIN_KINASE_ST"/>
    <property type="match status" value="1"/>
</dbReference>
<evidence type="ECO:0000256" key="19">
    <source>
        <dbReference type="ARBA" id="ARBA00048679"/>
    </source>
</evidence>
<comment type="catalytic activity">
    <reaction evidence="19">
        <text>L-seryl-[protein] + ATP = O-phospho-L-seryl-[protein] + ADP + H(+)</text>
        <dbReference type="Rhea" id="RHEA:17989"/>
        <dbReference type="Rhea" id="RHEA-COMP:9863"/>
        <dbReference type="Rhea" id="RHEA-COMP:11604"/>
        <dbReference type="ChEBI" id="CHEBI:15378"/>
        <dbReference type="ChEBI" id="CHEBI:29999"/>
        <dbReference type="ChEBI" id="CHEBI:30616"/>
        <dbReference type="ChEBI" id="CHEBI:83421"/>
        <dbReference type="ChEBI" id="CHEBI:456216"/>
        <dbReference type="EC" id="2.7.11.1"/>
    </reaction>
</comment>
<dbReference type="InterPro" id="IPR032675">
    <property type="entry name" value="LRR_dom_sf"/>
</dbReference>
<dbReference type="SUPFAM" id="SSF56112">
    <property type="entry name" value="Protein kinase-like (PK-like)"/>
    <property type="match status" value="1"/>
</dbReference>
<evidence type="ECO:0000256" key="13">
    <source>
        <dbReference type="ARBA" id="ARBA00022840"/>
    </source>
</evidence>
<dbReference type="Proteomes" id="UP000834106">
    <property type="component" value="Chromosome 22"/>
</dbReference>
<feature type="binding site" evidence="20">
    <location>
        <position position="533"/>
    </location>
    <ligand>
        <name>ATP</name>
        <dbReference type="ChEBI" id="CHEBI:30616"/>
    </ligand>
</feature>
<dbReference type="SMART" id="SM00220">
    <property type="entry name" value="S_TKc"/>
    <property type="match status" value="1"/>
</dbReference>
<dbReference type="InterPro" id="IPR008271">
    <property type="entry name" value="Ser/Thr_kinase_AS"/>
</dbReference>
<dbReference type="PROSITE" id="PS50011">
    <property type="entry name" value="PROTEIN_KINASE_DOM"/>
    <property type="match status" value="1"/>
</dbReference>
<keyword evidence="7" id="KW-0808">Transferase</keyword>
<sequence>MMKVGELTYIVAGELPAELGNLNVVEINVADNHLMGPIPFSIFNISTLLMMGLSFNNFSGHLPSTMGLSLPNLELLHLADNRLSGVIPSSITNSSKLTIVDMTGNSFIGTIPDFGNLRLLRRLAMGGNNLTGESLRLFSSLTNCQDLEILEVAANKLSGVLPTSIGNLSTSLRILRAFECNISGVIPAEIGNLRSLEDLYLDNNQLTGFIPRTVGKLKSLQRIYLQHNKLDGYIPAELCQLSNLGHLYLSDNMLSGSIPPCLGELKYLRGVYLDSNKLKSTVPLNFWNLNDLLQLNLSHNSLSGLLPSEIEILKVIRELDLSWNHFSGEIPSSIGKIQSLVLINSAHNKFAGKIPESLGNIISLESLDLSYNNFSGLIPKSLETLKYLQYFDVAHNRLEGEIPTGGNFANFTSQSFMKNYALCSEERIQFPHCRKTLKRSRSKNVVSLMKYILAPIISVILAVIITLLVVRRQKLNKHATENEISLQLEWRRISYRELRDATNGFRKSNILGSGSFGTVYGGTLSDGLNIAVKVFNLESEEARATKSFGTESQVLSTTRHRNLVRIIGCCSSIEFKALILENMPNGNLEKWLYSHNSFLDILKRLNIAIDVALALEYLNHSHTFTIVHCDLKPSNILLDEDMVAHIGDFGIAKLFGEGELISQTKTLATIGYMSPEYGAEGIVSTSGDVYSYGVMLLEMYTRKKPTDEMFDEQMSLKSWVSQSLDEHRIIEVVDTNLLGRGDENFSRKEQCVSSILSLAIDCLIDSPTERINMREVGARLQKIKATIPSR</sequence>
<dbReference type="AlphaFoldDB" id="A0AAD2AJG4"/>
<dbReference type="Pfam" id="PF00560">
    <property type="entry name" value="LRR_1"/>
    <property type="match status" value="2"/>
</dbReference>
<keyword evidence="9" id="KW-0732">Signal</keyword>
<evidence type="ECO:0000256" key="8">
    <source>
        <dbReference type="ARBA" id="ARBA00022692"/>
    </source>
</evidence>
<dbReference type="Gene3D" id="3.30.200.20">
    <property type="entry name" value="Phosphorylase Kinase, domain 1"/>
    <property type="match status" value="1"/>
</dbReference>
<keyword evidence="8 21" id="KW-0812">Transmembrane</keyword>
<dbReference type="GO" id="GO:0006952">
    <property type="term" value="P:defense response"/>
    <property type="evidence" value="ECO:0007669"/>
    <property type="project" value="UniProtKB-ARBA"/>
</dbReference>
<proteinExistence type="predicted"/>
<dbReference type="InterPro" id="IPR000719">
    <property type="entry name" value="Prot_kinase_dom"/>
</dbReference>
<dbReference type="Pfam" id="PF13855">
    <property type="entry name" value="LRR_8"/>
    <property type="match status" value="2"/>
</dbReference>
<organism evidence="23 24">
    <name type="scientific">Fraxinus pennsylvanica</name>
    <dbReference type="NCBI Taxonomy" id="56036"/>
    <lineage>
        <taxon>Eukaryota</taxon>
        <taxon>Viridiplantae</taxon>
        <taxon>Streptophyta</taxon>
        <taxon>Embryophyta</taxon>
        <taxon>Tracheophyta</taxon>
        <taxon>Spermatophyta</taxon>
        <taxon>Magnoliopsida</taxon>
        <taxon>eudicotyledons</taxon>
        <taxon>Gunneridae</taxon>
        <taxon>Pentapetalae</taxon>
        <taxon>asterids</taxon>
        <taxon>lamiids</taxon>
        <taxon>Lamiales</taxon>
        <taxon>Oleaceae</taxon>
        <taxon>Oleeae</taxon>
        <taxon>Fraxinus</taxon>
    </lineage>
</organism>
<keyword evidence="14 21" id="KW-1133">Transmembrane helix</keyword>
<evidence type="ECO:0000256" key="11">
    <source>
        <dbReference type="ARBA" id="ARBA00022741"/>
    </source>
</evidence>
<keyword evidence="15 21" id="KW-0472">Membrane</keyword>
<evidence type="ECO:0000256" key="15">
    <source>
        <dbReference type="ARBA" id="ARBA00023136"/>
    </source>
</evidence>
<accession>A0AAD2AJG4</accession>
<dbReference type="InterPro" id="IPR001611">
    <property type="entry name" value="Leu-rich_rpt"/>
</dbReference>
<evidence type="ECO:0000256" key="10">
    <source>
        <dbReference type="ARBA" id="ARBA00022737"/>
    </source>
</evidence>
<keyword evidence="24" id="KW-1185">Reference proteome</keyword>
<dbReference type="InterPro" id="IPR017441">
    <property type="entry name" value="Protein_kinase_ATP_BS"/>
</dbReference>
<dbReference type="InterPro" id="IPR011009">
    <property type="entry name" value="Kinase-like_dom_sf"/>
</dbReference>
<keyword evidence="10" id="KW-0677">Repeat</keyword>
<evidence type="ECO:0000256" key="4">
    <source>
        <dbReference type="ARBA" id="ARBA00022527"/>
    </source>
</evidence>
<dbReference type="GO" id="GO:0004674">
    <property type="term" value="F:protein serine/threonine kinase activity"/>
    <property type="evidence" value="ECO:0007669"/>
    <property type="project" value="UniProtKB-KW"/>
</dbReference>
<comment type="catalytic activity">
    <reaction evidence="18">
        <text>L-threonyl-[protein] + ATP = O-phospho-L-threonyl-[protein] + ADP + H(+)</text>
        <dbReference type="Rhea" id="RHEA:46608"/>
        <dbReference type="Rhea" id="RHEA-COMP:11060"/>
        <dbReference type="Rhea" id="RHEA-COMP:11605"/>
        <dbReference type="ChEBI" id="CHEBI:15378"/>
        <dbReference type="ChEBI" id="CHEBI:30013"/>
        <dbReference type="ChEBI" id="CHEBI:30616"/>
        <dbReference type="ChEBI" id="CHEBI:61977"/>
        <dbReference type="ChEBI" id="CHEBI:456216"/>
        <dbReference type="EC" id="2.7.11.1"/>
    </reaction>
</comment>
<evidence type="ECO:0000256" key="7">
    <source>
        <dbReference type="ARBA" id="ARBA00022679"/>
    </source>
</evidence>
<dbReference type="FunFam" id="1.10.510.10:FF:000358">
    <property type="entry name" value="Putative leucine-rich repeat receptor-like serine/threonine-protein kinase"/>
    <property type="match status" value="1"/>
</dbReference>
<dbReference type="InterPro" id="IPR051809">
    <property type="entry name" value="Plant_receptor-like_S/T_kinase"/>
</dbReference>
<dbReference type="EC" id="2.7.11.1" evidence="2"/>
<evidence type="ECO:0000256" key="9">
    <source>
        <dbReference type="ARBA" id="ARBA00022729"/>
    </source>
</evidence>
<keyword evidence="12" id="KW-0418">Kinase</keyword>
<evidence type="ECO:0000256" key="1">
    <source>
        <dbReference type="ARBA" id="ARBA00004162"/>
    </source>
</evidence>
<keyword evidence="16" id="KW-0675">Receptor</keyword>
<dbReference type="PANTHER" id="PTHR27008">
    <property type="entry name" value="OS04G0122200 PROTEIN"/>
    <property type="match status" value="1"/>
</dbReference>
<protein>
    <recommendedName>
        <fullName evidence="2">non-specific serine/threonine protein kinase</fullName>
        <ecNumber evidence="2">2.7.11.1</ecNumber>
    </recommendedName>
</protein>
<keyword evidence="5" id="KW-0597">Phosphoprotein</keyword>
<evidence type="ECO:0000256" key="14">
    <source>
        <dbReference type="ARBA" id="ARBA00022989"/>
    </source>
</evidence>
<evidence type="ECO:0000256" key="16">
    <source>
        <dbReference type="ARBA" id="ARBA00023170"/>
    </source>
</evidence>
<evidence type="ECO:0000259" key="22">
    <source>
        <dbReference type="PROSITE" id="PS50011"/>
    </source>
</evidence>
<feature type="domain" description="Protein kinase" evidence="22">
    <location>
        <begin position="505"/>
        <end position="787"/>
    </location>
</feature>
<keyword evidence="4" id="KW-0723">Serine/threonine-protein kinase</keyword>
<gene>
    <name evidence="23" type="ORF">FPE_LOCUS34120</name>
</gene>
<evidence type="ECO:0000256" key="17">
    <source>
        <dbReference type="ARBA" id="ARBA00023180"/>
    </source>
</evidence>
<keyword evidence="3" id="KW-1003">Cell membrane</keyword>
<dbReference type="SUPFAM" id="SSF52058">
    <property type="entry name" value="L domain-like"/>
    <property type="match status" value="2"/>
</dbReference>
<evidence type="ECO:0000313" key="23">
    <source>
        <dbReference type="EMBL" id="CAI9786690.1"/>
    </source>
</evidence>
<evidence type="ECO:0000256" key="5">
    <source>
        <dbReference type="ARBA" id="ARBA00022553"/>
    </source>
</evidence>
<dbReference type="Pfam" id="PF00069">
    <property type="entry name" value="Pkinase"/>
    <property type="match status" value="1"/>
</dbReference>
<keyword evidence="6" id="KW-0433">Leucine-rich repeat</keyword>
<evidence type="ECO:0000256" key="3">
    <source>
        <dbReference type="ARBA" id="ARBA00022475"/>
    </source>
</evidence>